<feature type="binding site" evidence="12">
    <location>
        <position position="23"/>
    </location>
    <ligand>
        <name>Zn(2+)</name>
        <dbReference type="ChEBI" id="CHEBI:29105"/>
        <label>1</label>
    </ligand>
</feature>
<dbReference type="GO" id="GO:0016740">
    <property type="term" value="F:transferase activity"/>
    <property type="evidence" value="ECO:0007669"/>
    <property type="project" value="UniProtKB-KW"/>
</dbReference>
<dbReference type="Proteomes" id="UP000000345">
    <property type="component" value="Chromosome"/>
</dbReference>
<organism evidence="16 17">
    <name type="scientific">Methanothermobacter marburgensis (strain ATCC BAA-927 / DSM 2133 / JCM 14651 / NBRC 100331 / OCM 82 / Marburg)</name>
    <name type="common">Methanobacterium thermoautotrophicum</name>
    <dbReference type="NCBI Taxonomy" id="79929"/>
    <lineage>
        <taxon>Archaea</taxon>
        <taxon>Methanobacteriati</taxon>
        <taxon>Methanobacteriota</taxon>
        <taxon>Methanomada group</taxon>
        <taxon>Methanobacteria</taxon>
        <taxon>Methanobacteriales</taxon>
        <taxon>Methanobacteriaceae</taxon>
        <taxon>Methanothermobacter</taxon>
    </lineage>
</organism>
<dbReference type="PANTHER" id="PTHR11807">
    <property type="entry name" value="ATPASES OF THE PP SUPERFAMILY-RELATED"/>
    <property type="match status" value="1"/>
</dbReference>
<evidence type="ECO:0000256" key="5">
    <source>
        <dbReference type="ARBA" id="ARBA00022723"/>
    </source>
</evidence>
<keyword evidence="6 13" id="KW-0547">Nucleotide-binding</keyword>
<keyword evidence="9" id="KW-0460">Magnesium</keyword>
<feature type="binding site" evidence="13">
    <location>
        <position position="166"/>
    </location>
    <ligand>
        <name>ATP</name>
        <dbReference type="ChEBI" id="CHEBI:30616"/>
    </ligand>
</feature>
<dbReference type="NCBIfam" id="TIGR00269">
    <property type="entry name" value="TIGR00269 family protein"/>
    <property type="match status" value="1"/>
</dbReference>
<dbReference type="AlphaFoldDB" id="D9PUM6"/>
<dbReference type="Gene3D" id="3.40.50.620">
    <property type="entry name" value="HUPs"/>
    <property type="match status" value="1"/>
</dbReference>
<evidence type="ECO:0000256" key="8">
    <source>
        <dbReference type="ARBA" id="ARBA00022840"/>
    </source>
</evidence>
<dbReference type="InterPro" id="IPR000541">
    <property type="entry name" value="Ncs6/Tuc1/Ctu1"/>
</dbReference>
<feature type="binding site" evidence="12">
    <location>
        <position position="26"/>
    </location>
    <ligand>
        <name>Zn(2+)</name>
        <dbReference type="ChEBI" id="CHEBI:29105"/>
        <label>1</label>
    </ligand>
</feature>
<feature type="binding site" evidence="13">
    <location>
        <position position="161"/>
    </location>
    <ligand>
        <name>ATP</name>
        <dbReference type="ChEBI" id="CHEBI:30616"/>
    </ligand>
</feature>
<sequence length="314" mass="35019">MQCTRCGSERVIINRKYSGQMLCGECFIETTRKKVMKDIRKYGLIERGDRVLVGLSGGKDSVMVTDILDELRNRNIIELEAVTIDEGISGYREDGIRAAGRFCAERGIPHRVVKLKDYAGITLDEIMKNPSRGACTYCGVFRRWILNREARKSGATKIATGHNLDDECQAIVMNYLEGNLENLTRIGPVTSTAGGRFIPKIKPLREIPEREVGLYVLARGLDVHLAGCPYASGSFRREIGDFLKQISVKRPTIMYSTLRGFDKIKESLIKDMHGGRKSGTCLICGEPSSGRLCKACTFINELGVNEGEVHSDYR</sequence>
<dbReference type="GO" id="GO:0051539">
    <property type="term" value="F:4 iron, 4 sulfur cluster binding"/>
    <property type="evidence" value="ECO:0007669"/>
    <property type="project" value="UniProtKB-KW"/>
</dbReference>
<dbReference type="EMBL" id="CP001710">
    <property type="protein sequence ID" value="ADL57924.1"/>
    <property type="molecule type" value="Genomic_DNA"/>
</dbReference>
<accession>D9PUM6</accession>
<dbReference type="HOGENOM" id="CLU_026481_1_1_2"/>
<keyword evidence="8 13" id="KW-0067">ATP-binding</keyword>
<evidence type="ECO:0000256" key="6">
    <source>
        <dbReference type="ARBA" id="ARBA00022741"/>
    </source>
</evidence>
<name>D9PUM6_METTM</name>
<dbReference type="PATRIC" id="fig|79929.8.peg.312"/>
<dbReference type="RefSeq" id="WP_013295151.1">
    <property type="nucleotide sequence ID" value="NC_014408.1"/>
</dbReference>
<comment type="cofactor">
    <cofactor evidence="2">
        <name>[4Fe-4S] cluster</name>
        <dbReference type="ChEBI" id="CHEBI:49883"/>
    </cofactor>
</comment>
<feature type="domain" description="tRNA(Ile)-lysidine/2-thiocytidine synthase N-terminal" evidence="14">
    <location>
        <begin position="51"/>
        <end position="197"/>
    </location>
</feature>
<evidence type="ECO:0000256" key="10">
    <source>
        <dbReference type="ARBA" id="ARBA00023004"/>
    </source>
</evidence>
<comment type="cofactor">
    <cofactor evidence="1">
        <name>Mg(2+)</name>
        <dbReference type="ChEBI" id="CHEBI:18420"/>
    </cofactor>
</comment>
<dbReference type="Pfam" id="PF01171">
    <property type="entry name" value="ATP_bind_3"/>
    <property type="match status" value="1"/>
</dbReference>
<dbReference type="STRING" id="79929.MTBMA_c03180"/>
<dbReference type="GeneID" id="77399101"/>
<dbReference type="GO" id="GO:0002143">
    <property type="term" value="P:tRNA wobble position uridine thiolation"/>
    <property type="evidence" value="ECO:0007669"/>
    <property type="project" value="TreeGrafter"/>
</dbReference>
<evidence type="ECO:0000313" key="16">
    <source>
        <dbReference type="EMBL" id="ADL57924.1"/>
    </source>
</evidence>
<keyword evidence="4" id="KW-0808">Transferase</keyword>
<protein>
    <submittedName>
        <fullName evidence="16">Predicted ATPase</fullName>
    </submittedName>
</protein>
<dbReference type="GO" id="GO:0000049">
    <property type="term" value="F:tRNA binding"/>
    <property type="evidence" value="ECO:0007669"/>
    <property type="project" value="InterPro"/>
</dbReference>
<feature type="binding site" evidence="12">
    <location>
        <position position="293"/>
    </location>
    <ligand>
        <name>Zn(2+)</name>
        <dbReference type="ChEBI" id="CHEBI:29105"/>
        <label>2</label>
    </ligand>
</feature>
<dbReference type="OrthoDB" id="33422at2157"/>
<feature type="binding site" evidence="12">
    <location>
        <position position="296"/>
    </location>
    <ligand>
        <name>Zn(2+)</name>
        <dbReference type="ChEBI" id="CHEBI:29105"/>
        <label>2</label>
    </ligand>
</feature>
<evidence type="ECO:0000256" key="11">
    <source>
        <dbReference type="ARBA" id="ARBA00023014"/>
    </source>
</evidence>
<dbReference type="GO" id="GO:0005524">
    <property type="term" value="F:ATP binding"/>
    <property type="evidence" value="ECO:0007669"/>
    <property type="project" value="UniProtKB-KW"/>
</dbReference>
<keyword evidence="17" id="KW-1185">Reference proteome</keyword>
<feature type="binding site" evidence="13">
    <location>
        <position position="84"/>
    </location>
    <ligand>
        <name>ATP</name>
        <dbReference type="ChEBI" id="CHEBI:30616"/>
    </ligand>
</feature>
<evidence type="ECO:0000313" key="17">
    <source>
        <dbReference type="Proteomes" id="UP000000345"/>
    </source>
</evidence>
<dbReference type="InterPro" id="IPR011063">
    <property type="entry name" value="TilS/TtcA_N"/>
</dbReference>
<dbReference type="PANTHER" id="PTHR11807:SF12">
    <property type="entry name" value="CYTOPLASMIC TRNA 2-THIOLATION PROTEIN 1"/>
    <property type="match status" value="1"/>
</dbReference>
<evidence type="ECO:0000256" key="12">
    <source>
        <dbReference type="PIRSR" id="PIRSR004976-50"/>
    </source>
</evidence>
<evidence type="ECO:0000259" key="15">
    <source>
        <dbReference type="Pfam" id="PF22082"/>
    </source>
</evidence>
<feature type="binding site" evidence="13">
    <location>
        <begin position="54"/>
        <end position="56"/>
    </location>
    <ligand>
        <name>ATP</name>
        <dbReference type="ChEBI" id="CHEBI:30616"/>
    </ligand>
</feature>
<dbReference type="GO" id="GO:0046872">
    <property type="term" value="F:metal ion binding"/>
    <property type="evidence" value="ECO:0007669"/>
    <property type="project" value="UniProtKB-KW"/>
</dbReference>
<evidence type="ECO:0000256" key="1">
    <source>
        <dbReference type="ARBA" id="ARBA00001946"/>
    </source>
</evidence>
<dbReference type="InterPro" id="IPR054306">
    <property type="entry name" value="TtuA-like_LIM_N"/>
</dbReference>
<feature type="binding site" evidence="12">
    <location>
        <position position="281"/>
    </location>
    <ligand>
        <name>Zn(2+)</name>
        <dbReference type="ChEBI" id="CHEBI:29105"/>
        <label>2</label>
    </ligand>
</feature>
<dbReference type="PIRSF" id="PIRSF004976">
    <property type="entry name" value="ATPase_YdaO"/>
    <property type="match status" value="1"/>
</dbReference>
<dbReference type="GeneID" id="9704024"/>
<evidence type="ECO:0000256" key="4">
    <source>
        <dbReference type="ARBA" id="ARBA00022679"/>
    </source>
</evidence>
<feature type="domain" description="2-thiouridine synthetase TtuA-like N-terminal LIM" evidence="15">
    <location>
        <begin position="2"/>
        <end position="28"/>
    </location>
</feature>
<feature type="binding site" evidence="12">
    <location>
        <position position="284"/>
    </location>
    <ligand>
        <name>Zn(2+)</name>
        <dbReference type="ChEBI" id="CHEBI:29105"/>
        <label>2</label>
    </ligand>
</feature>
<evidence type="ECO:0000256" key="13">
    <source>
        <dbReference type="PIRSR" id="PIRSR004976-51"/>
    </source>
</evidence>
<keyword evidence="3" id="KW-0004">4Fe-4S</keyword>
<evidence type="ECO:0000256" key="3">
    <source>
        <dbReference type="ARBA" id="ARBA00022485"/>
    </source>
</evidence>
<dbReference type="FunFam" id="3.40.50.620:FF:000174">
    <property type="entry name" value="ATPase, PP-loop superfamily"/>
    <property type="match status" value="1"/>
</dbReference>
<feature type="binding site" evidence="12">
    <location>
        <position position="3"/>
    </location>
    <ligand>
        <name>Zn(2+)</name>
        <dbReference type="ChEBI" id="CHEBI:29105"/>
        <label>1</label>
    </ligand>
</feature>
<dbReference type="SUPFAM" id="SSF52402">
    <property type="entry name" value="Adenine nucleotide alpha hydrolases-like"/>
    <property type="match status" value="1"/>
</dbReference>
<reference evidence="16 17" key="2">
    <citation type="journal article" date="2010" name="J. Bacteriol.">
        <title>Complete genome sequence of Methanothermobacter marburgensis, a methanoarchaeon model organism.</title>
        <authorList>
            <person name="Liesegang H."/>
            <person name="Kaster A.K."/>
            <person name="Wiezer A."/>
            <person name="Goenrich M."/>
            <person name="Wollherr A."/>
            <person name="Seedorf H."/>
            <person name="Gottschalk G."/>
            <person name="Thauer R.K."/>
        </authorList>
    </citation>
    <scope>NUCLEOTIDE SEQUENCE [LARGE SCALE GENOMIC DNA]</scope>
    <source>
        <strain evidence="17">ATCC BAA-927 / DSM 2133 / JCM 14651 / NBRC 100331 / OCM 82 / Marburg</strain>
    </source>
</reference>
<keyword evidence="11" id="KW-0411">Iron-sulfur</keyword>
<keyword evidence="7 12" id="KW-0862">Zinc</keyword>
<evidence type="ECO:0000256" key="7">
    <source>
        <dbReference type="ARBA" id="ARBA00022833"/>
    </source>
</evidence>
<evidence type="ECO:0000259" key="14">
    <source>
        <dbReference type="Pfam" id="PF01171"/>
    </source>
</evidence>
<dbReference type="GO" id="GO:0002144">
    <property type="term" value="C:cytosolic tRNA wobble base thiouridylase complex"/>
    <property type="evidence" value="ECO:0007669"/>
    <property type="project" value="TreeGrafter"/>
</dbReference>
<reference key="1">
    <citation type="submission" date="2009-08" db="EMBL/GenBank/DDBJ databases">
        <title>The genome sequence of Methanothermobacter marburgensis.</title>
        <authorList>
            <person name="Kaster A."/>
            <person name="Seedorf H."/>
            <person name="Goenrich M."/>
            <person name="Wiezer A."/>
            <person name="Liesegang H."/>
            <person name="Thauer R."/>
            <person name="Gottschalk G."/>
        </authorList>
    </citation>
    <scope>NUCLEOTIDE SEQUENCE</scope>
    <source>
        <strain>Marburg</strain>
    </source>
</reference>
<dbReference type="InterPro" id="IPR056369">
    <property type="entry name" value="CTU1-like_ATP-bd"/>
</dbReference>
<feature type="binding site" evidence="13">
    <location>
        <position position="60"/>
    </location>
    <ligand>
        <name>ATP</name>
        <dbReference type="ChEBI" id="CHEBI:30616"/>
    </ligand>
</feature>
<dbReference type="PaxDb" id="79929-MTBMA_c03180"/>
<dbReference type="KEGG" id="mmg:MTBMA_c03180"/>
<dbReference type="Pfam" id="PF22082">
    <property type="entry name" value="TtuA_LIM_N"/>
    <property type="match status" value="1"/>
</dbReference>
<gene>
    <name evidence="16" type="ordered locus">MTBMA_c03180</name>
</gene>
<keyword evidence="10" id="KW-0408">Iron</keyword>
<feature type="binding site" evidence="12">
    <location>
        <position position="6"/>
    </location>
    <ligand>
        <name>Zn(2+)</name>
        <dbReference type="ChEBI" id="CHEBI:29105"/>
        <label>1</label>
    </ligand>
</feature>
<dbReference type="InterPro" id="IPR014729">
    <property type="entry name" value="Rossmann-like_a/b/a_fold"/>
</dbReference>
<evidence type="ECO:0000256" key="9">
    <source>
        <dbReference type="ARBA" id="ARBA00022842"/>
    </source>
</evidence>
<dbReference type="CDD" id="cd01713">
    <property type="entry name" value="CTU1-like"/>
    <property type="match status" value="1"/>
</dbReference>
<evidence type="ECO:0000256" key="2">
    <source>
        <dbReference type="ARBA" id="ARBA00001966"/>
    </source>
</evidence>
<keyword evidence="5 12" id="KW-0479">Metal-binding</keyword>
<proteinExistence type="predicted"/>
<dbReference type="InterPro" id="IPR035107">
    <property type="entry name" value="tRNA_thiolation_TtcA_Ctu1"/>
</dbReference>